<accession>A0A3A3GCL2</accession>
<dbReference type="OrthoDB" id="2085833at2"/>
<dbReference type="RefSeq" id="WP_119795513.1">
    <property type="nucleotide sequence ID" value="NZ_QYZD01000024.1"/>
</dbReference>
<organism evidence="1 2">
    <name type="scientific">Paenibacillus thiaminolyticus</name>
    <name type="common">Bacillus thiaminolyticus</name>
    <dbReference type="NCBI Taxonomy" id="49283"/>
    <lineage>
        <taxon>Bacteria</taxon>
        <taxon>Bacillati</taxon>
        <taxon>Bacillota</taxon>
        <taxon>Bacilli</taxon>
        <taxon>Bacillales</taxon>
        <taxon>Paenibacillaceae</taxon>
        <taxon>Paenibacillus</taxon>
    </lineage>
</organism>
<comment type="caution">
    <text evidence="1">The sequence shown here is derived from an EMBL/GenBank/DDBJ whole genome shotgun (WGS) entry which is preliminary data.</text>
</comment>
<gene>
    <name evidence="1" type="ORF">DQX05_21435</name>
</gene>
<evidence type="ECO:0000313" key="1">
    <source>
        <dbReference type="EMBL" id="RJG21438.1"/>
    </source>
</evidence>
<dbReference type="AlphaFoldDB" id="A0A3A3GCL2"/>
<proteinExistence type="predicted"/>
<evidence type="ECO:0000313" key="2">
    <source>
        <dbReference type="Proteomes" id="UP000266177"/>
    </source>
</evidence>
<name>A0A3A3GCL2_PANTH</name>
<dbReference type="EMBL" id="QYZD01000024">
    <property type="protein sequence ID" value="RJG21438.1"/>
    <property type="molecule type" value="Genomic_DNA"/>
</dbReference>
<protein>
    <submittedName>
        <fullName evidence="1">Uncharacterized protein</fullName>
    </submittedName>
</protein>
<dbReference type="Proteomes" id="UP000266177">
    <property type="component" value="Unassembled WGS sequence"/>
</dbReference>
<reference evidence="1 2" key="1">
    <citation type="submission" date="2018-09" db="EMBL/GenBank/DDBJ databases">
        <title>Paenibacillus SK2017-BO5.</title>
        <authorList>
            <person name="Piskunova J.V."/>
            <person name="Dubiley S.A."/>
            <person name="Severinov K.V."/>
        </authorList>
    </citation>
    <scope>NUCLEOTIDE SEQUENCE [LARGE SCALE GENOMIC DNA]</scope>
    <source>
        <strain evidence="1 2">BO5</strain>
    </source>
</reference>
<sequence>MGYLNQAIKRISVIDWGSLGEKETMSQSYLCREYLRRATKFLRDYPGTCVPPFIMISNSITEPQENIEMIEILNEINNSYHRALVTSYLELCALIDEKNPIAMDNKDLFEPAIKLYERGGFFYRREGYIYIYGSSIIIADVAWDEQEPLDISDETLDALDNGCAE</sequence>